<dbReference type="Pfam" id="PF00106">
    <property type="entry name" value="adh_short"/>
    <property type="match status" value="1"/>
</dbReference>
<dbReference type="GO" id="GO:0016491">
    <property type="term" value="F:oxidoreductase activity"/>
    <property type="evidence" value="ECO:0007669"/>
    <property type="project" value="UniProtKB-KW"/>
</dbReference>
<evidence type="ECO:0000313" key="3">
    <source>
        <dbReference type="Proteomes" id="UP000503462"/>
    </source>
</evidence>
<organism evidence="2 3">
    <name type="scientific">Peltaster fructicola</name>
    <dbReference type="NCBI Taxonomy" id="286661"/>
    <lineage>
        <taxon>Eukaryota</taxon>
        <taxon>Fungi</taxon>
        <taxon>Dikarya</taxon>
        <taxon>Ascomycota</taxon>
        <taxon>Pezizomycotina</taxon>
        <taxon>Dothideomycetes</taxon>
        <taxon>Dothideomycetes incertae sedis</taxon>
        <taxon>Peltaster</taxon>
    </lineage>
</organism>
<keyword evidence="1" id="KW-0560">Oxidoreductase</keyword>
<accession>A0A6H0XWB5</accession>
<evidence type="ECO:0000256" key="1">
    <source>
        <dbReference type="ARBA" id="ARBA00023002"/>
    </source>
</evidence>
<dbReference type="PRINTS" id="PR00081">
    <property type="entry name" value="GDHRDH"/>
</dbReference>
<reference evidence="2 3" key="1">
    <citation type="journal article" date="2016" name="Sci. Rep.">
        <title>Peltaster fructicola genome reveals evolution from an invasive phytopathogen to an ectophytic parasite.</title>
        <authorList>
            <person name="Xu C."/>
            <person name="Chen H."/>
            <person name="Gleason M.L."/>
            <person name="Xu J.R."/>
            <person name="Liu H."/>
            <person name="Zhang R."/>
            <person name="Sun G."/>
        </authorList>
    </citation>
    <scope>NUCLEOTIDE SEQUENCE [LARGE SCALE GENOMIC DNA]</scope>
    <source>
        <strain evidence="2 3">LNHT1506</strain>
    </source>
</reference>
<dbReference type="OrthoDB" id="191139at2759"/>
<dbReference type="PANTHER" id="PTHR43157">
    <property type="entry name" value="PHOSPHATIDYLINOSITOL-GLYCAN BIOSYNTHESIS CLASS F PROTEIN-RELATED"/>
    <property type="match status" value="1"/>
</dbReference>
<dbReference type="PANTHER" id="PTHR43157:SF31">
    <property type="entry name" value="PHOSPHATIDYLINOSITOL-GLYCAN BIOSYNTHESIS CLASS F PROTEIN"/>
    <property type="match status" value="1"/>
</dbReference>
<proteinExistence type="predicted"/>
<dbReference type="InterPro" id="IPR036291">
    <property type="entry name" value="NAD(P)-bd_dom_sf"/>
</dbReference>
<keyword evidence="3" id="KW-1185">Reference proteome</keyword>
<evidence type="ECO:0000313" key="2">
    <source>
        <dbReference type="EMBL" id="QIW98975.1"/>
    </source>
</evidence>
<protein>
    <submittedName>
        <fullName evidence="2">Uncharacterized protein</fullName>
    </submittedName>
</protein>
<dbReference type="SUPFAM" id="SSF51735">
    <property type="entry name" value="NAD(P)-binding Rossmann-fold domains"/>
    <property type="match status" value="1"/>
</dbReference>
<dbReference type="InterPro" id="IPR002347">
    <property type="entry name" value="SDR_fam"/>
</dbReference>
<name>A0A6H0XWB5_9PEZI</name>
<dbReference type="AlphaFoldDB" id="A0A6H0XWB5"/>
<dbReference type="Proteomes" id="UP000503462">
    <property type="component" value="Chromosome 3"/>
</dbReference>
<dbReference type="Gene3D" id="3.40.50.720">
    <property type="entry name" value="NAD(P)-binding Rossmann-like Domain"/>
    <property type="match status" value="1"/>
</dbReference>
<gene>
    <name evidence="2" type="ORF">AMS68_004493</name>
</gene>
<sequence>MTKYDTQTTADIIVKDLATHIADKVVLTTGVSPGGLGAFFVEQISKGKPKLLILAGRSAEKLKITAEAVGKSGVATKIVELDLTSFAHVKEAAAAVNASDVPAIDVLVNNAGVMATKWGKTADGHEMQLGTNHLGPFLFTNLILPKIMASKDPRIVTVASDGHRLSPFRFADYDFHDGANYDEWLAYGQSKTANMLMTLSLAQKLGPKGLTAISLHPGVIGTNLGGHIDWNKQFGDLQKVDRLMGNFEGWKEGFDFKTPERGVSTHVYASFSPELKSHNGAYVLDSHIADPTNPEETVKAWATSAVEAELLWKLSEKLTGEKFL</sequence>
<dbReference type="EMBL" id="CP051141">
    <property type="protein sequence ID" value="QIW98975.1"/>
    <property type="molecule type" value="Genomic_DNA"/>
</dbReference>